<dbReference type="SUPFAM" id="SSF52540">
    <property type="entry name" value="P-loop containing nucleoside triphosphate hydrolases"/>
    <property type="match status" value="1"/>
</dbReference>
<gene>
    <name evidence="1" type="ORF">M413DRAFT_115200</name>
</gene>
<sequence length="203" mass="22828">MSPTYKTEIVKPGKLESDDLVIVFMGSTGSGKSQIIDTLSGQPGRRSHGGLISTNKAIVATRVLNHERFGSRLVFVETPGSDYSSGKEILEMIDRWLPKSISLSGIVYVQRIIDSRIVGNPGRMFRGEPSAQSITLVTTMWDRVRDHDRAEGHEEVLKKEYWQPMIENGAGFERFLNTEVSAWNIISKMLEERTKFVPQVDTK</sequence>
<dbReference type="HOGENOM" id="CLU_018003_0_1_1"/>
<accession>A0A0C2Z993</accession>
<dbReference type="EMBL" id="KN831768">
    <property type="protein sequence ID" value="KIM49722.1"/>
    <property type="molecule type" value="Genomic_DNA"/>
</dbReference>
<dbReference type="Proteomes" id="UP000053424">
    <property type="component" value="Unassembled WGS sequence"/>
</dbReference>
<evidence type="ECO:0008006" key="3">
    <source>
        <dbReference type="Google" id="ProtNLM"/>
    </source>
</evidence>
<protein>
    <recommendedName>
        <fullName evidence="3">G domain-containing protein</fullName>
    </recommendedName>
</protein>
<organism evidence="1 2">
    <name type="scientific">Hebeloma cylindrosporum</name>
    <dbReference type="NCBI Taxonomy" id="76867"/>
    <lineage>
        <taxon>Eukaryota</taxon>
        <taxon>Fungi</taxon>
        <taxon>Dikarya</taxon>
        <taxon>Basidiomycota</taxon>
        <taxon>Agaricomycotina</taxon>
        <taxon>Agaricomycetes</taxon>
        <taxon>Agaricomycetidae</taxon>
        <taxon>Agaricales</taxon>
        <taxon>Agaricineae</taxon>
        <taxon>Hymenogastraceae</taxon>
        <taxon>Hebeloma</taxon>
    </lineage>
</organism>
<dbReference type="InterPro" id="IPR027417">
    <property type="entry name" value="P-loop_NTPase"/>
</dbReference>
<evidence type="ECO:0000313" key="1">
    <source>
        <dbReference type="EMBL" id="KIM49722.1"/>
    </source>
</evidence>
<keyword evidence="2" id="KW-1185">Reference proteome</keyword>
<dbReference type="AlphaFoldDB" id="A0A0C2Z993"/>
<dbReference type="OrthoDB" id="8954335at2759"/>
<name>A0A0C2Z993_HEBCY</name>
<dbReference type="STRING" id="686832.A0A0C2Z993"/>
<dbReference type="Gene3D" id="3.40.50.300">
    <property type="entry name" value="P-loop containing nucleotide triphosphate hydrolases"/>
    <property type="match status" value="1"/>
</dbReference>
<reference evidence="2" key="2">
    <citation type="submission" date="2015-01" db="EMBL/GenBank/DDBJ databases">
        <title>Evolutionary Origins and Diversification of the Mycorrhizal Mutualists.</title>
        <authorList>
            <consortium name="DOE Joint Genome Institute"/>
            <consortium name="Mycorrhizal Genomics Consortium"/>
            <person name="Kohler A."/>
            <person name="Kuo A."/>
            <person name="Nagy L.G."/>
            <person name="Floudas D."/>
            <person name="Copeland A."/>
            <person name="Barry K.W."/>
            <person name="Cichocki N."/>
            <person name="Veneault-Fourrey C."/>
            <person name="LaButti K."/>
            <person name="Lindquist E.A."/>
            <person name="Lipzen A."/>
            <person name="Lundell T."/>
            <person name="Morin E."/>
            <person name="Murat C."/>
            <person name="Riley R."/>
            <person name="Ohm R."/>
            <person name="Sun H."/>
            <person name="Tunlid A."/>
            <person name="Henrissat B."/>
            <person name="Grigoriev I.V."/>
            <person name="Hibbett D.S."/>
            <person name="Martin F."/>
        </authorList>
    </citation>
    <scope>NUCLEOTIDE SEQUENCE [LARGE SCALE GENOMIC DNA]</scope>
    <source>
        <strain evidence="2">h7</strain>
    </source>
</reference>
<proteinExistence type="predicted"/>
<evidence type="ECO:0000313" key="2">
    <source>
        <dbReference type="Proteomes" id="UP000053424"/>
    </source>
</evidence>
<reference evidence="1 2" key="1">
    <citation type="submission" date="2014-04" db="EMBL/GenBank/DDBJ databases">
        <authorList>
            <consortium name="DOE Joint Genome Institute"/>
            <person name="Kuo A."/>
            <person name="Gay G."/>
            <person name="Dore J."/>
            <person name="Kohler A."/>
            <person name="Nagy L.G."/>
            <person name="Floudas D."/>
            <person name="Copeland A."/>
            <person name="Barry K.W."/>
            <person name="Cichocki N."/>
            <person name="Veneault-Fourrey C."/>
            <person name="LaButti K."/>
            <person name="Lindquist E.A."/>
            <person name="Lipzen A."/>
            <person name="Lundell T."/>
            <person name="Morin E."/>
            <person name="Murat C."/>
            <person name="Sun H."/>
            <person name="Tunlid A."/>
            <person name="Henrissat B."/>
            <person name="Grigoriev I.V."/>
            <person name="Hibbett D.S."/>
            <person name="Martin F."/>
            <person name="Nordberg H.P."/>
            <person name="Cantor M.N."/>
            <person name="Hua S.X."/>
        </authorList>
    </citation>
    <scope>NUCLEOTIDE SEQUENCE [LARGE SCALE GENOMIC DNA]</scope>
    <source>
        <strain evidence="2">h7</strain>
    </source>
</reference>